<dbReference type="Gene3D" id="3.30.56.10">
    <property type="match status" value="2"/>
</dbReference>
<dbReference type="SMART" id="SM00874">
    <property type="entry name" value="B5"/>
    <property type="match status" value="1"/>
</dbReference>
<dbReference type="FunFam" id="3.30.70.380:FF:000001">
    <property type="entry name" value="Phenylalanine--tRNA ligase beta subunit"/>
    <property type="match status" value="1"/>
</dbReference>
<dbReference type="InterPro" id="IPR045060">
    <property type="entry name" value="Phe-tRNA-ligase_IIc_bsu"/>
</dbReference>
<feature type="binding site" evidence="15">
    <location>
        <position position="463"/>
    </location>
    <ligand>
        <name>Mg(2+)</name>
        <dbReference type="ChEBI" id="CHEBI:18420"/>
        <note>shared with alpha subunit</note>
    </ligand>
</feature>
<evidence type="ECO:0000259" key="17">
    <source>
        <dbReference type="PROSITE" id="PS50886"/>
    </source>
</evidence>
<dbReference type="PROSITE" id="PS51447">
    <property type="entry name" value="FDX_ACB"/>
    <property type="match status" value="1"/>
</dbReference>
<dbReference type="Gene3D" id="3.30.70.380">
    <property type="entry name" value="Ferrodoxin-fold anticodon-binding domain"/>
    <property type="match status" value="1"/>
</dbReference>
<evidence type="ECO:0000256" key="4">
    <source>
        <dbReference type="ARBA" id="ARBA00022490"/>
    </source>
</evidence>
<evidence type="ECO:0000256" key="9">
    <source>
        <dbReference type="ARBA" id="ARBA00022840"/>
    </source>
</evidence>
<dbReference type="Gene3D" id="3.30.930.10">
    <property type="entry name" value="Bira Bifunctional Protein, Domain 2"/>
    <property type="match status" value="1"/>
</dbReference>
<feature type="binding site" evidence="15">
    <location>
        <position position="457"/>
    </location>
    <ligand>
        <name>Mg(2+)</name>
        <dbReference type="ChEBI" id="CHEBI:18420"/>
        <note>shared with alpha subunit</note>
    </ligand>
</feature>
<comment type="subunit">
    <text evidence="3 15">Tetramer of two alpha and two beta subunits.</text>
</comment>
<feature type="domain" description="B5" evidence="19">
    <location>
        <begin position="408"/>
        <end position="479"/>
    </location>
</feature>
<comment type="subcellular location">
    <subcellularLocation>
        <location evidence="1 15">Cytoplasm</location>
    </subcellularLocation>
</comment>
<keyword evidence="4 15" id="KW-0963">Cytoplasm</keyword>
<dbReference type="GO" id="GO:0005524">
    <property type="term" value="F:ATP binding"/>
    <property type="evidence" value="ECO:0007669"/>
    <property type="project" value="UniProtKB-UniRule"/>
</dbReference>
<dbReference type="Pfam" id="PF03483">
    <property type="entry name" value="B3_4"/>
    <property type="match status" value="1"/>
</dbReference>
<dbReference type="AlphaFoldDB" id="A0A938X6W7"/>
<dbReference type="InterPro" id="IPR009061">
    <property type="entry name" value="DNA-bd_dom_put_sf"/>
</dbReference>
<evidence type="ECO:0000259" key="19">
    <source>
        <dbReference type="PROSITE" id="PS51483"/>
    </source>
</evidence>
<dbReference type="SUPFAM" id="SSF50249">
    <property type="entry name" value="Nucleic acid-binding proteins"/>
    <property type="match status" value="1"/>
</dbReference>
<evidence type="ECO:0000256" key="11">
    <source>
        <dbReference type="ARBA" id="ARBA00022884"/>
    </source>
</evidence>
<dbReference type="PROSITE" id="PS51483">
    <property type="entry name" value="B5"/>
    <property type="match status" value="1"/>
</dbReference>
<dbReference type="InterPro" id="IPR012340">
    <property type="entry name" value="NA-bd_OB-fold"/>
</dbReference>
<dbReference type="GO" id="GO:0000049">
    <property type="term" value="F:tRNA binding"/>
    <property type="evidence" value="ECO:0007669"/>
    <property type="project" value="UniProtKB-UniRule"/>
</dbReference>
<keyword evidence="6 15" id="KW-0436">Ligase</keyword>
<dbReference type="Pfam" id="PF03147">
    <property type="entry name" value="FDX-ACB"/>
    <property type="match status" value="1"/>
</dbReference>
<comment type="catalytic activity">
    <reaction evidence="14 15">
        <text>tRNA(Phe) + L-phenylalanine + ATP = L-phenylalanyl-tRNA(Phe) + AMP + diphosphate + H(+)</text>
        <dbReference type="Rhea" id="RHEA:19413"/>
        <dbReference type="Rhea" id="RHEA-COMP:9668"/>
        <dbReference type="Rhea" id="RHEA-COMP:9699"/>
        <dbReference type="ChEBI" id="CHEBI:15378"/>
        <dbReference type="ChEBI" id="CHEBI:30616"/>
        <dbReference type="ChEBI" id="CHEBI:33019"/>
        <dbReference type="ChEBI" id="CHEBI:58095"/>
        <dbReference type="ChEBI" id="CHEBI:78442"/>
        <dbReference type="ChEBI" id="CHEBI:78531"/>
        <dbReference type="ChEBI" id="CHEBI:456215"/>
        <dbReference type="EC" id="6.1.1.20"/>
    </reaction>
</comment>
<dbReference type="InterPro" id="IPR005121">
    <property type="entry name" value="Fdx_antiC-bd"/>
</dbReference>
<dbReference type="FunFam" id="3.50.40.10:FF:000001">
    <property type="entry name" value="Phenylalanine--tRNA ligase beta subunit"/>
    <property type="match status" value="1"/>
</dbReference>
<dbReference type="SMART" id="SM00873">
    <property type="entry name" value="B3_4"/>
    <property type="match status" value="1"/>
</dbReference>
<dbReference type="EC" id="6.1.1.20" evidence="15"/>
<organism evidence="20 21">
    <name type="scientific">Merdimmobilis hominis</name>
    <dbReference type="NCBI Taxonomy" id="2897707"/>
    <lineage>
        <taxon>Bacteria</taxon>
        <taxon>Bacillati</taxon>
        <taxon>Bacillota</taxon>
        <taxon>Clostridia</taxon>
        <taxon>Eubacteriales</taxon>
        <taxon>Oscillospiraceae</taxon>
        <taxon>Merdimmobilis</taxon>
    </lineage>
</organism>
<evidence type="ECO:0000256" key="10">
    <source>
        <dbReference type="ARBA" id="ARBA00022842"/>
    </source>
</evidence>
<dbReference type="InterPro" id="IPR005147">
    <property type="entry name" value="tRNA_synthase_B5-dom"/>
</dbReference>
<dbReference type="InterPro" id="IPR004532">
    <property type="entry name" value="Phe-tRNA-ligase_IIc_bsu_bact"/>
</dbReference>
<evidence type="ECO:0000313" key="21">
    <source>
        <dbReference type="Proteomes" id="UP000774750"/>
    </source>
</evidence>
<keyword evidence="12 15" id="KW-0648">Protein biosynthesis</keyword>
<protein>
    <recommendedName>
        <fullName evidence="15">Phenylalanine--tRNA ligase beta subunit</fullName>
        <ecNumber evidence="15">6.1.1.20</ecNumber>
    </recommendedName>
    <alternativeName>
        <fullName evidence="15">Phenylalanyl-tRNA synthetase beta subunit</fullName>
        <shortName evidence="15">PheRS</shortName>
    </alternativeName>
</protein>
<dbReference type="InterPro" id="IPR036690">
    <property type="entry name" value="Fdx_antiC-bd_sf"/>
</dbReference>
<dbReference type="GO" id="GO:0009328">
    <property type="term" value="C:phenylalanine-tRNA ligase complex"/>
    <property type="evidence" value="ECO:0007669"/>
    <property type="project" value="TreeGrafter"/>
</dbReference>
<reference evidence="20" key="1">
    <citation type="submission" date="2020-08" db="EMBL/GenBank/DDBJ databases">
        <authorList>
            <person name="Cejkova D."/>
            <person name="Kubasova T."/>
            <person name="Jahodarova E."/>
            <person name="Rychlik I."/>
        </authorList>
    </citation>
    <scope>NUCLEOTIDE SEQUENCE</scope>
    <source>
        <strain evidence="20">An559</strain>
    </source>
</reference>
<evidence type="ECO:0000256" key="3">
    <source>
        <dbReference type="ARBA" id="ARBA00011209"/>
    </source>
</evidence>
<reference evidence="20" key="2">
    <citation type="journal article" date="2021" name="Sci. Rep.">
        <title>The distribution of antibiotic resistance genes in chicken gut microbiota commensals.</title>
        <authorList>
            <person name="Juricova H."/>
            <person name="Matiasovicova J."/>
            <person name="Kubasova T."/>
            <person name="Cejkova D."/>
            <person name="Rychlik I."/>
        </authorList>
    </citation>
    <scope>NUCLEOTIDE SEQUENCE</scope>
    <source>
        <strain evidence="20">An559</strain>
    </source>
</reference>
<dbReference type="CDD" id="cd00769">
    <property type="entry name" value="PheRS_beta_core"/>
    <property type="match status" value="1"/>
</dbReference>
<keyword evidence="21" id="KW-1185">Reference proteome</keyword>
<dbReference type="SUPFAM" id="SSF54991">
    <property type="entry name" value="Anticodon-binding domain of PheRS"/>
    <property type="match status" value="1"/>
</dbReference>
<dbReference type="SMART" id="SM00896">
    <property type="entry name" value="FDX-ACB"/>
    <property type="match status" value="1"/>
</dbReference>
<evidence type="ECO:0000256" key="2">
    <source>
        <dbReference type="ARBA" id="ARBA00008653"/>
    </source>
</evidence>
<evidence type="ECO:0000256" key="14">
    <source>
        <dbReference type="ARBA" id="ARBA00049255"/>
    </source>
</evidence>
<dbReference type="Gene3D" id="3.50.40.10">
    <property type="entry name" value="Phenylalanyl-trna Synthetase, Chain B, domain 3"/>
    <property type="match status" value="1"/>
</dbReference>
<keyword evidence="5 16" id="KW-0820">tRNA-binding</keyword>
<accession>A0A938X6W7</accession>
<dbReference type="InterPro" id="IPR002547">
    <property type="entry name" value="tRNA-bd_dom"/>
</dbReference>
<feature type="domain" description="TRNA-binding" evidence="17">
    <location>
        <begin position="39"/>
        <end position="154"/>
    </location>
</feature>
<dbReference type="Pfam" id="PF01588">
    <property type="entry name" value="tRNA_bind"/>
    <property type="match status" value="1"/>
</dbReference>
<sequence length="790" mass="87025">MDLSMRWLSEFVEIDTDAHTFAEDMTMSGSKVEGYQTEAAEVSNVVVGKVLSIVPHENSDHLVICQVEVGKESPVQIVTGATNVVEGALVPVALDGATLPGGVKIKKGKLRGVVSEGMLCSLGELGLTTHDFPYAIEDGIFLIEEECEIGQDIHDAIRLNDTCVEFEITPNRPDCLSVIGLAREAAVTYRKPLRLHEPVVKGSGGDISEYLRVTVENPVLCPRYTAKAVKNVRVKPSPLWMRECLRASGVRPINNLVDITNYVMLEYGQPLHAFDAKYVEGGHIIVRNAHEGEVIETLDGVERKLNPSMLVISDEQKAVAIAGVMGGENSAIMDDTNTVIFESANFLGSSVRVTARGVGLRTDSSARFEKGLDPKNTYKAVMRACELVELLDAGEVVDGIIDVDNSPKEPTVIEFDPAWINRFLGIEVSREEMVDILTQLDFVVDGDSIIVPSFRGDVEHKADIAEEIARFYGYNKIPVTAIRGVAKAQLTPIQKFERTIHKTLQASGCYEVMTYSFISPKYYDKIGLPESSPLRDSVVISNPLGEDTSVMRTTTLPSMLEVLSRNYNNRNASFFGYEIGNEYIKKEGQELPDENAQITIGLYGDCDFYTLKGMVETLLERLHVKTFDIRPQTEHPTFHPGRCAVLFLNDVRIGILGEVHPNVLQNYGIGTKAYLAKLDVNALFSLADEVVEYRPMPKFPAATRDLSLVCNEELPIIEIEKAIRASAGSHLEDVKLFDVYQGAQIEAGKKSVSYSMVLRSAESTLTDAEADAAVKRVLKALEKMDVVLRA</sequence>
<dbReference type="SUPFAM" id="SSF56037">
    <property type="entry name" value="PheT/TilS domain"/>
    <property type="match status" value="1"/>
</dbReference>
<dbReference type="Pfam" id="PF03484">
    <property type="entry name" value="B5"/>
    <property type="match status" value="1"/>
</dbReference>
<dbReference type="GO" id="GO:0140096">
    <property type="term" value="F:catalytic activity, acting on a protein"/>
    <property type="evidence" value="ECO:0007669"/>
    <property type="project" value="UniProtKB-ARBA"/>
</dbReference>
<evidence type="ECO:0000256" key="15">
    <source>
        <dbReference type="HAMAP-Rule" id="MF_00283"/>
    </source>
</evidence>
<dbReference type="Pfam" id="PF17759">
    <property type="entry name" value="tRNA_synthFbeta"/>
    <property type="match status" value="1"/>
</dbReference>
<comment type="similarity">
    <text evidence="2 15">Belongs to the phenylalanyl-tRNA synthetase beta subunit family. Type 1 subfamily.</text>
</comment>
<name>A0A938X6W7_9FIRM</name>
<feature type="binding site" evidence="15">
    <location>
        <position position="467"/>
    </location>
    <ligand>
        <name>Mg(2+)</name>
        <dbReference type="ChEBI" id="CHEBI:18420"/>
        <note>shared with alpha subunit</note>
    </ligand>
</feature>
<dbReference type="GO" id="GO:0006432">
    <property type="term" value="P:phenylalanyl-tRNA aminoacylation"/>
    <property type="evidence" value="ECO:0007669"/>
    <property type="project" value="UniProtKB-UniRule"/>
</dbReference>
<evidence type="ECO:0000256" key="5">
    <source>
        <dbReference type="ARBA" id="ARBA00022555"/>
    </source>
</evidence>
<dbReference type="SUPFAM" id="SSF55681">
    <property type="entry name" value="Class II aaRS and biotin synthetases"/>
    <property type="match status" value="1"/>
</dbReference>
<dbReference type="RefSeq" id="WP_204447099.1">
    <property type="nucleotide sequence ID" value="NZ_JACJKY010000014.1"/>
</dbReference>
<dbReference type="InterPro" id="IPR041616">
    <property type="entry name" value="PheRS_beta_core"/>
</dbReference>
<keyword evidence="9 15" id="KW-0067">ATP-binding</keyword>
<dbReference type="SUPFAM" id="SSF46955">
    <property type="entry name" value="Putative DNA-binding domain"/>
    <property type="match status" value="1"/>
</dbReference>
<keyword evidence="10 15" id="KW-0460">Magnesium</keyword>
<evidence type="ECO:0000256" key="16">
    <source>
        <dbReference type="PROSITE-ProRule" id="PRU00209"/>
    </source>
</evidence>
<comment type="cofactor">
    <cofactor evidence="15">
        <name>Mg(2+)</name>
        <dbReference type="ChEBI" id="CHEBI:18420"/>
    </cofactor>
    <text evidence="15">Binds 2 magnesium ions per tetramer.</text>
</comment>
<dbReference type="InterPro" id="IPR005146">
    <property type="entry name" value="B3/B4_tRNA-bd"/>
</dbReference>
<proteinExistence type="inferred from homology"/>
<dbReference type="GO" id="GO:0000287">
    <property type="term" value="F:magnesium ion binding"/>
    <property type="evidence" value="ECO:0007669"/>
    <property type="project" value="UniProtKB-UniRule"/>
</dbReference>
<dbReference type="GO" id="GO:0004826">
    <property type="term" value="F:phenylalanine-tRNA ligase activity"/>
    <property type="evidence" value="ECO:0007669"/>
    <property type="project" value="UniProtKB-UniRule"/>
</dbReference>
<keyword evidence="8 15" id="KW-0547">Nucleotide-binding</keyword>
<dbReference type="NCBIfam" id="NF045760">
    <property type="entry name" value="YtpR"/>
    <property type="match status" value="1"/>
</dbReference>
<dbReference type="GO" id="GO:0016740">
    <property type="term" value="F:transferase activity"/>
    <property type="evidence" value="ECO:0007669"/>
    <property type="project" value="UniProtKB-ARBA"/>
</dbReference>
<dbReference type="InterPro" id="IPR045864">
    <property type="entry name" value="aa-tRNA-synth_II/BPL/LPL"/>
</dbReference>
<dbReference type="EMBL" id="JACJKY010000014">
    <property type="protein sequence ID" value="MBM6921301.1"/>
    <property type="molecule type" value="Genomic_DNA"/>
</dbReference>
<dbReference type="InterPro" id="IPR033714">
    <property type="entry name" value="tRNA_bind_bactPheRS"/>
</dbReference>
<dbReference type="HAMAP" id="MF_00283">
    <property type="entry name" value="Phe_tRNA_synth_beta1"/>
    <property type="match status" value="1"/>
</dbReference>
<dbReference type="CDD" id="cd02796">
    <property type="entry name" value="tRNA_bind_bactPheRS"/>
    <property type="match status" value="1"/>
</dbReference>
<evidence type="ECO:0000256" key="6">
    <source>
        <dbReference type="ARBA" id="ARBA00022598"/>
    </source>
</evidence>
<dbReference type="Gene3D" id="2.40.50.140">
    <property type="entry name" value="Nucleic acid-binding proteins"/>
    <property type="match status" value="1"/>
</dbReference>
<dbReference type="PANTHER" id="PTHR10947:SF0">
    <property type="entry name" value="PHENYLALANINE--TRNA LIGASE BETA SUBUNIT"/>
    <property type="match status" value="1"/>
</dbReference>
<evidence type="ECO:0000256" key="12">
    <source>
        <dbReference type="ARBA" id="ARBA00022917"/>
    </source>
</evidence>
<evidence type="ECO:0000256" key="7">
    <source>
        <dbReference type="ARBA" id="ARBA00022723"/>
    </source>
</evidence>
<evidence type="ECO:0000256" key="8">
    <source>
        <dbReference type="ARBA" id="ARBA00022741"/>
    </source>
</evidence>
<comment type="caution">
    <text evidence="20">The sequence shown here is derived from an EMBL/GenBank/DDBJ whole genome shotgun (WGS) entry which is preliminary data.</text>
</comment>
<dbReference type="PANTHER" id="PTHR10947">
    <property type="entry name" value="PHENYLALANYL-TRNA SYNTHETASE BETA CHAIN AND LEUCINE-RICH REPEAT-CONTAINING PROTEIN 47"/>
    <property type="match status" value="1"/>
</dbReference>
<evidence type="ECO:0000256" key="1">
    <source>
        <dbReference type="ARBA" id="ARBA00004496"/>
    </source>
</evidence>
<evidence type="ECO:0000256" key="13">
    <source>
        <dbReference type="ARBA" id="ARBA00023146"/>
    </source>
</evidence>
<evidence type="ECO:0000313" key="20">
    <source>
        <dbReference type="EMBL" id="MBM6921301.1"/>
    </source>
</evidence>
<gene>
    <name evidence="15" type="primary">pheT</name>
    <name evidence="20" type="ORF">H6A12_09050</name>
</gene>
<dbReference type="PROSITE" id="PS50886">
    <property type="entry name" value="TRBD"/>
    <property type="match status" value="1"/>
</dbReference>
<keyword evidence="13 15" id="KW-0030">Aminoacyl-tRNA synthetase</keyword>
<evidence type="ECO:0000259" key="18">
    <source>
        <dbReference type="PROSITE" id="PS51447"/>
    </source>
</evidence>
<dbReference type="InterPro" id="IPR020825">
    <property type="entry name" value="Phe-tRNA_synthase-like_B3/B4"/>
</dbReference>
<feature type="binding site" evidence="15">
    <location>
        <position position="466"/>
    </location>
    <ligand>
        <name>Mg(2+)</name>
        <dbReference type="ChEBI" id="CHEBI:18420"/>
        <note>shared with alpha subunit</note>
    </ligand>
</feature>
<keyword evidence="7 15" id="KW-0479">Metal-binding</keyword>
<dbReference type="NCBIfam" id="TIGR00472">
    <property type="entry name" value="pheT_bact"/>
    <property type="match status" value="1"/>
</dbReference>
<keyword evidence="11 16" id="KW-0694">RNA-binding</keyword>
<dbReference type="FunFam" id="2.40.50.140:FF:000045">
    <property type="entry name" value="Phenylalanine--tRNA ligase beta subunit"/>
    <property type="match status" value="1"/>
</dbReference>
<dbReference type="Proteomes" id="UP000774750">
    <property type="component" value="Unassembled WGS sequence"/>
</dbReference>
<feature type="domain" description="FDX-ACB" evidence="18">
    <location>
        <begin position="697"/>
        <end position="789"/>
    </location>
</feature>